<keyword evidence="2" id="KW-0472">Membrane</keyword>
<dbReference type="AlphaFoldDB" id="A0A1Y4MU72"/>
<feature type="region of interest" description="Disordered" evidence="1">
    <location>
        <begin position="348"/>
        <end position="375"/>
    </location>
</feature>
<dbReference type="PROSITE" id="PS51257">
    <property type="entry name" value="PROKAR_LIPOPROTEIN"/>
    <property type="match status" value="1"/>
</dbReference>
<feature type="domain" description="DUF4349" evidence="3">
    <location>
        <begin position="108"/>
        <end position="326"/>
    </location>
</feature>
<dbReference type="EMBL" id="NFKP01000024">
    <property type="protein sequence ID" value="OUP67937.1"/>
    <property type="molecule type" value="Genomic_DNA"/>
</dbReference>
<protein>
    <recommendedName>
        <fullName evidence="3">DUF4349 domain-containing protein</fullName>
    </recommendedName>
</protein>
<evidence type="ECO:0000256" key="1">
    <source>
        <dbReference type="SAM" id="MobiDB-lite"/>
    </source>
</evidence>
<sequence length="375" mass="40503">MLSITNKGGSDMKRSFLPLFAAGLSLAVLLSGCGASSGNMPRTAASAAAYQEMPAATETAADYSAGFYDAAAPEAENYDMDFGSNAAAGETAAPSGEGAAQQAADTQRKIIRHANMTLETKAFDEALREIESLVTGSGGYIESQSIDGQSLSYRGDYYERSASIMARIPAEKLDEVASQVGTLCNVVSRSESMDDISDTYFDAQARLETLNIQEERLLAILEKAESLEDVITLESALSDVRYEIESITASLRRMDSQVTYSYLNMDLREVLEYQKISDQPPAFSTRLSNAFAEGIDSIVVSLENTLLICASAGPVLVVWLVILGLLVCAILLIVRRVQRRAEQRRAARNASVQNARADQPPAVNIPPKEPEDKVK</sequence>
<keyword evidence="2" id="KW-0812">Transmembrane</keyword>
<dbReference type="InterPro" id="IPR025645">
    <property type="entry name" value="DUF4349"/>
</dbReference>
<dbReference type="Proteomes" id="UP000196386">
    <property type="component" value="Unassembled WGS sequence"/>
</dbReference>
<accession>A0A1Y4MU72</accession>
<name>A0A1Y4MU72_9FIRM</name>
<organism evidence="4 5">
    <name type="scientific">Anaerotruncus colihominis</name>
    <dbReference type="NCBI Taxonomy" id="169435"/>
    <lineage>
        <taxon>Bacteria</taxon>
        <taxon>Bacillati</taxon>
        <taxon>Bacillota</taxon>
        <taxon>Clostridia</taxon>
        <taxon>Eubacteriales</taxon>
        <taxon>Oscillospiraceae</taxon>
        <taxon>Anaerotruncus</taxon>
    </lineage>
</organism>
<feature type="transmembrane region" description="Helical" evidence="2">
    <location>
        <begin position="316"/>
        <end position="334"/>
    </location>
</feature>
<comment type="caution">
    <text evidence="4">The sequence shown here is derived from an EMBL/GenBank/DDBJ whole genome shotgun (WGS) entry which is preliminary data.</text>
</comment>
<proteinExistence type="predicted"/>
<dbReference type="Pfam" id="PF14257">
    <property type="entry name" value="DUF4349"/>
    <property type="match status" value="1"/>
</dbReference>
<evidence type="ECO:0000313" key="5">
    <source>
        <dbReference type="Proteomes" id="UP000196386"/>
    </source>
</evidence>
<gene>
    <name evidence="4" type="ORF">B5F11_15890</name>
</gene>
<reference evidence="5" key="1">
    <citation type="submission" date="2017-04" db="EMBL/GenBank/DDBJ databases">
        <title>Function of individual gut microbiota members based on whole genome sequencing of pure cultures obtained from chicken caecum.</title>
        <authorList>
            <person name="Medvecky M."/>
            <person name="Cejkova D."/>
            <person name="Polansky O."/>
            <person name="Karasova D."/>
            <person name="Kubasova T."/>
            <person name="Cizek A."/>
            <person name="Rychlik I."/>
        </authorList>
    </citation>
    <scope>NUCLEOTIDE SEQUENCE [LARGE SCALE GENOMIC DNA]</scope>
    <source>
        <strain evidence="5">An175</strain>
    </source>
</reference>
<evidence type="ECO:0000313" key="4">
    <source>
        <dbReference type="EMBL" id="OUP67937.1"/>
    </source>
</evidence>
<keyword evidence="2" id="KW-1133">Transmembrane helix</keyword>
<evidence type="ECO:0000259" key="3">
    <source>
        <dbReference type="Pfam" id="PF14257"/>
    </source>
</evidence>
<evidence type="ECO:0000256" key="2">
    <source>
        <dbReference type="SAM" id="Phobius"/>
    </source>
</evidence>